<evidence type="ECO:0000256" key="4">
    <source>
        <dbReference type="PROSITE-ProRule" id="PRU00339"/>
    </source>
</evidence>
<gene>
    <name evidence="5" type="ORF">ABEB36_007425</name>
</gene>
<sequence>MLLNGRENLHSASVSGKTLKKETAKCLEPAPMEKFNWLIHLQHVRGEIGACKELIKEEIARNQGKHEYVYFKQGIIAKEEGNLQEALEIFQKCLKLNLNNHRILKEVAKCLYEMKRFRLALNAFLETEQLMKSPDWQLCYFIGKYQRVFKSNTSKLFSAETYMKLGNLEKAKEYANKSVKLGKQEESYLLLIKNMTLEKDFRSAIAVANAGVESCPESVKLLTEAGLLFLKTGQSQYAFERFSQALALDQTCSRALLGIGCITHRHEEYDVALSKYKIAVLYDPESLALWNNIGMCFYSKQKYIAAISCLKRSLWLAPLNWKILFNLALVHLATNQPASGFNFACAAVNLRPDLGDCFALLAYTLFELNDLENALRALKQAHSLIAADAFVIANAGLLLHLQGRNEESKEFLLKFKTLSEQGEITVTNEMTNLVENISKFYSDNLVKRPDVTSNTELAEDEV</sequence>
<comment type="similarity">
    <text evidence="3">Belongs to the BBS4 family.</text>
</comment>
<evidence type="ECO:0000256" key="3">
    <source>
        <dbReference type="ARBA" id="ARBA00023778"/>
    </source>
</evidence>
<dbReference type="PANTHER" id="PTHR44186:SF1">
    <property type="entry name" value="BARDET-BIEDL SYNDROME 4 PROTEIN"/>
    <property type="match status" value="1"/>
</dbReference>
<protein>
    <recommendedName>
        <fullName evidence="7">Bardet-Biedl syndrome 4</fullName>
    </recommendedName>
</protein>
<feature type="repeat" description="TPR" evidence="4">
    <location>
        <begin position="287"/>
        <end position="320"/>
    </location>
</feature>
<feature type="repeat" description="TPR" evidence="4">
    <location>
        <begin position="253"/>
        <end position="286"/>
    </location>
</feature>
<reference evidence="5 6" key="1">
    <citation type="submission" date="2024-05" db="EMBL/GenBank/DDBJ databases">
        <title>Genetic variation in Jamaican populations of the coffee berry borer (Hypothenemus hampei).</title>
        <authorList>
            <person name="Errbii M."/>
            <person name="Myrie A."/>
        </authorList>
    </citation>
    <scope>NUCLEOTIDE SEQUENCE [LARGE SCALE GENOMIC DNA]</scope>
    <source>
        <strain evidence="5">JA-Hopewell-2020-01-JO</strain>
        <tissue evidence="5">Whole body</tissue>
    </source>
</reference>
<name>A0ABD1EX13_HYPHA</name>
<keyword evidence="6" id="KW-1185">Reference proteome</keyword>
<evidence type="ECO:0000256" key="1">
    <source>
        <dbReference type="ARBA" id="ARBA00022737"/>
    </source>
</evidence>
<accession>A0ABD1EX13</accession>
<dbReference type="InterPro" id="IPR011990">
    <property type="entry name" value="TPR-like_helical_dom_sf"/>
</dbReference>
<evidence type="ECO:0008006" key="7">
    <source>
        <dbReference type="Google" id="ProtNLM"/>
    </source>
</evidence>
<proteinExistence type="inferred from homology"/>
<dbReference type="Pfam" id="PF13432">
    <property type="entry name" value="TPR_16"/>
    <property type="match status" value="1"/>
</dbReference>
<organism evidence="5 6">
    <name type="scientific">Hypothenemus hampei</name>
    <name type="common">Coffee berry borer</name>
    <dbReference type="NCBI Taxonomy" id="57062"/>
    <lineage>
        <taxon>Eukaryota</taxon>
        <taxon>Metazoa</taxon>
        <taxon>Ecdysozoa</taxon>
        <taxon>Arthropoda</taxon>
        <taxon>Hexapoda</taxon>
        <taxon>Insecta</taxon>
        <taxon>Pterygota</taxon>
        <taxon>Neoptera</taxon>
        <taxon>Endopterygota</taxon>
        <taxon>Coleoptera</taxon>
        <taxon>Polyphaga</taxon>
        <taxon>Cucujiformia</taxon>
        <taxon>Curculionidae</taxon>
        <taxon>Scolytinae</taxon>
        <taxon>Hypothenemus</taxon>
    </lineage>
</organism>
<dbReference type="Pfam" id="PF13181">
    <property type="entry name" value="TPR_8"/>
    <property type="match status" value="2"/>
</dbReference>
<dbReference type="PANTHER" id="PTHR44186">
    <property type="match status" value="1"/>
</dbReference>
<keyword evidence="2 4" id="KW-0802">TPR repeat</keyword>
<feature type="repeat" description="TPR" evidence="4">
    <location>
        <begin position="67"/>
        <end position="100"/>
    </location>
</feature>
<dbReference type="PROSITE" id="PS50005">
    <property type="entry name" value="TPR"/>
    <property type="match status" value="4"/>
</dbReference>
<dbReference type="EMBL" id="JBDJPC010000005">
    <property type="protein sequence ID" value="KAL1502259.1"/>
    <property type="molecule type" value="Genomic_DNA"/>
</dbReference>
<dbReference type="InterPro" id="IPR019734">
    <property type="entry name" value="TPR_rpt"/>
</dbReference>
<keyword evidence="1" id="KW-0677">Repeat</keyword>
<dbReference type="Gene3D" id="1.25.40.10">
    <property type="entry name" value="Tetratricopeptide repeat domain"/>
    <property type="match status" value="2"/>
</dbReference>
<comment type="caution">
    <text evidence="5">The sequence shown here is derived from an EMBL/GenBank/DDBJ whole genome shotgun (WGS) entry which is preliminary data.</text>
</comment>
<feature type="repeat" description="TPR" evidence="4">
    <location>
        <begin position="219"/>
        <end position="252"/>
    </location>
</feature>
<evidence type="ECO:0000313" key="5">
    <source>
        <dbReference type="EMBL" id="KAL1502259.1"/>
    </source>
</evidence>
<dbReference type="Proteomes" id="UP001566132">
    <property type="component" value="Unassembled WGS sequence"/>
</dbReference>
<evidence type="ECO:0000256" key="2">
    <source>
        <dbReference type="ARBA" id="ARBA00022803"/>
    </source>
</evidence>
<dbReference type="SMART" id="SM00028">
    <property type="entry name" value="TPR"/>
    <property type="match status" value="8"/>
</dbReference>
<evidence type="ECO:0000313" key="6">
    <source>
        <dbReference type="Proteomes" id="UP001566132"/>
    </source>
</evidence>
<dbReference type="AlphaFoldDB" id="A0ABD1EX13"/>
<dbReference type="SUPFAM" id="SSF48452">
    <property type="entry name" value="TPR-like"/>
    <property type="match status" value="2"/>
</dbReference>